<protein>
    <submittedName>
        <fullName evidence="2">Chalcone isomerase</fullName>
    </submittedName>
</protein>
<dbReference type="VEuPathDB" id="FungiDB:RhiirFUN_020560"/>
<dbReference type="VEuPathDB" id="FungiDB:RhiirA1_460070"/>
<sequence>MFLLRTVLRSRNFIRQTSFSTYAKHNLKPSNFRFGFSSGKVKFSTSSTIATAIGLAGVSYWYVYDKNIAFADALPKSVESVTTEEPESGVHIPTYITLHDGTKARLIGLGIRTVSFLKIKVYVIGMYISEDDIDVLKNWKVNNECLRESYKENFLKLTFIKGYDKEKFMSENDESMTLSILDLPIVMAIRIEPVRNTNGHHLRDGFTRAITHRMQDGYMSEEDAENVLKAIKELKAKFPKSVVKAGTALILKKEKNGTLIIEYEGKNMGIVNNIWLTKNIFMSYLAAKNPISEKAKRNIADGFDELLK</sequence>
<evidence type="ECO:0000259" key="1">
    <source>
        <dbReference type="Pfam" id="PF16035"/>
    </source>
</evidence>
<name>A0A2N1ND87_9GLOM</name>
<evidence type="ECO:0000313" key="3">
    <source>
        <dbReference type="Proteomes" id="UP000233469"/>
    </source>
</evidence>
<dbReference type="InterPro" id="IPR016089">
    <property type="entry name" value="Chalcone_isomerase_bundle_sf"/>
</dbReference>
<dbReference type="VEuPathDB" id="FungiDB:FUN_019108"/>
<dbReference type="PANTHER" id="PTHR47284">
    <property type="entry name" value="FATTY-ACID-BINDING PROTEIN 2"/>
    <property type="match status" value="1"/>
</dbReference>
<dbReference type="PANTHER" id="PTHR47284:SF3">
    <property type="entry name" value="FATTY-ACID-BINDING PROTEIN 2"/>
    <property type="match status" value="1"/>
</dbReference>
<reference evidence="2 3" key="1">
    <citation type="submission" date="2016-04" db="EMBL/GenBank/DDBJ databases">
        <title>Genome analyses suggest a sexual origin of heterokaryosis in a supposedly ancient asexual fungus.</title>
        <authorList>
            <person name="Ropars J."/>
            <person name="Sedzielewska K."/>
            <person name="Noel J."/>
            <person name="Charron P."/>
            <person name="Farinelli L."/>
            <person name="Marton T."/>
            <person name="Kruger M."/>
            <person name="Pelin A."/>
            <person name="Brachmann A."/>
            <person name="Corradi N."/>
        </authorList>
    </citation>
    <scope>NUCLEOTIDE SEQUENCE [LARGE SCALE GENOMIC DNA]</scope>
    <source>
        <strain evidence="2 3">C2</strain>
    </source>
</reference>
<gene>
    <name evidence="2" type="ORF">RhiirC2_710803</name>
</gene>
<evidence type="ECO:0000313" key="2">
    <source>
        <dbReference type="EMBL" id="PKK71841.1"/>
    </source>
</evidence>
<keyword evidence="2" id="KW-0413">Isomerase</keyword>
<feature type="domain" description="Chalcone isomerase" evidence="1">
    <location>
        <begin position="103"/>
        <end position="300"/>
    </location>
</feature>
<dbReference type="InterPro" id="IPR036298">
    <property type="entry name" value="Chalcone_isomerase_sf"/>
</dbReference>
<reference evidence="2 3" key="2">
    <citation type="submission" date="2017-10" db="EMBL/GenBank/DDBJ databases">
        <title>Extensive intraspecific genome diversity in a model arbuscular mycorrhizal fungus.</title>
        <authorList>
            <person name="Chen E.C.H."/>
            <person name="Morin E."/>
            <person name="Baudet D."/>
            <person name="Noel J."/>
            <person name="Ndikumana S."/>
            <person name="Charron P."/>
            <person name="St-Onge C."/>
            <person name="Giorgi J."/>
            <person name="Grigoriev I.V."/>
            <person name="Roux C."/>
            <person name="Martin F.M."/>
            <person name="Corradi N."/>
        </authorList>
    </citation>
    <scope>NUCLEOTIDE SEQUENCE [LARGE SCALE GENOMIC DNA]</scope>
    <source>
        <strain evidence="2 3">C2</strain>
    </source>
</reference>
<dbReference type="Pfam" id="PF16035">
    <property type="entry name" value="Chalcone_2"/>
    <property type="match status" value="1"/>
</dbReference>
<dbReference type="EMBL" id="LLXL01000481">
    <property type="protein sequence ID" value="PKK71841.1"/>
    <property type="molecule type" value="Genomic_DNA"/>
</dbReference>
<dbReference type="InterPro" id="IPR016088">
    <property type="entry name" value="Chalcone_isomerase_3-sand"/>
</dbReference>
<dbReference type="SUPFAM" id="SSF54626">
    <property type="entry name" value="Chalcone isomerase"/>
    <property type="match status" value="1"/>
</dbReference>
<dbReference type="Gene3D" id="1.10.890.20">
    <property type="match status" value="1"/>
</dbReference>
<dbReference type="Proteomes" id="UP000233469">
    <property type="component" value="Unassembled WGS sequence"/>
</dbReference>
<proteinExistence type="predicted"/>
<organism evidence="2 3">
    <name type="scientific">Rhizophagus irregularis</name>
    <dbReference type="NCBI Taxonomy" id="588596"/>
    <lineage>
        <taxon>Eukaryota</taxon>
        <taxon>Fungi</taxon>
        <taxon>Fungi incertae sedis</taxon>
        <taxon>Mucoromycota</taxon>
        <taxon>Glomeromycotina</taxon>
        <taxon>Glomeromycetes</taxon>
        <taxon>Glomerales</taxon>
        <taxon>Glomeraceae</taxon>
        <taxon>Rhizophagus</taxon>
    </lineage>
</organism>
<dbReference type="Gene3D" id="3.50.70.10">
    <property type="match status" value="1"/>
</dbReference>
<accession>A0A2N1ND87</accession>
<dbReference type="AlphaFoldDB" id="A0A2N1ND87"/>
<comment type="caution">
    <text evidence="2">The sequence shown here is derived from an EMBL/GenBank/DDBJ whole genome shotgun (WGS) entry which is preliminary data.</text>
</comment>
<dbReference type="InterPro" id="IPR016087">
    <property type="entry name" value="Chalcone_isomerase"/>
</dbReference>
<dbReference type="GO" id="GO:0016872">
    <property type="term" value="F:intramolecular lyase activity"/>
    <property type="evidence" value="ECO:0007669"/>
    <property type="project" value="InterPro"/>
</dbReference>